<evidence type="ECO:0000256" key="3">
    <source>
        <dbReference type="ARBA" id="ARBA00012506"/>
    </source>
</evidence>
<comment type="caution">
    <text evidence="10">The sequence shown here is derived from an EMBL/GenBank/DDBJ whole genome shotgun (WGS) entry which is preliminary data.</text>
</comment>
<dbReference type="NCBIfam" id="NF001204">
    <property type="entry name" value="PRK00166.1"/>
    <property type="match status" value="1"/>
</dbReference>
<evidence type="ECO:0000313" key="10">
    <source>
        <dbReference type="EMBL" id="MBN7825523.1"/>
    </source>
</evidence>
<keyword evidence="4 10" id="KW-0378">Hydrolase</keyword>
<evidence type="ECO:0000256" key="4">
    <source>
        <dbReference type="ARBA" id="ARBA00022801"/>
    </source>
</evidence>
<dbReference type="NCBIfam" id="TIGR00668">
    <property type="entry name" value="apaH"/>
    <property type="match status" value="1"/>
</dbReference>
<evidence type="ECO:0000256" key="6">
    <source>
        <dbReference type="ARBA" id="ARBA00032248"/>
    </source>
</evidence>
<dbReference type="GO" id="GO:0008803">
    <property type="term" value="F:bis(5'-nucleosyl)-tetraphosphatase (symmetrical) activity"/>
    <property type="evidence" value="ECO:0007669"/>
    <property type="project" value="UniProtKB-EC"/>
</dbReference>
<dbReference type="EC" id="3.6.1.41" evidence="3"/>
<evidence type="ECO:0000256" key="5">
    <source>
        <dbReference type="ARBA" id="ARBA00031248"/>
    </source>
</evidence>
<feature type="domain" description="Calcineurin-like phosphoesterase" evidence="9">
    <location>
        <begin position="1"/>
        <end position="133"/>
    </location>
</feature>
<evidence type="ECO:0000259" key="9">
    <source>
        <dbReference type="Pfam" id="PF00149"/>
    </source>
</evidence>
<dbReference type="EMBL" id="JAFKCV010000004">
    <property type="protein sequence ID" value="MBN7825523.1"/>
    <property type="molecule type" value="Genomic_DNA"/>
</dbReference>
<proteinExistence type="inferred from homology"/>
<dbReference type="InterPro" id="IPR004617">
    <property type="entry name" value="ApaH"/>
</dbReference>
<dbReference type="PANTHER" id="PTHR40942:SF4">
    <property type="entry name" value="CYTOCHROME C5"/>
    <property type="match status" value="1"/>
</dbReference>
<evidence type="ECO:0000256" key="8">
    <source>
        <dbReference type="ARBA" id="ARBA00049417"/>
    </source>
</evidence>
<gene>
    <name evidence="10" type="ORF">J0A66_09845</name>
</gene>
<dbReference type="AlphaFoldDB" id="A0A939IMP6"/>
<evidence type="ECO:0000256" key="1">
    <source>
        <dbReference type="ARBA" id="ARBA00003413"/>
    </source>
</evidence>
<dbReference type="PANTHER" id="PTHR40942">
    <property type="match status" value="1"/>
</dbReference>
<dbReference type="InterPro" id="IPR006186">
    <property type="entry name" value="Ser/Thr-sp_prot-phosphatase"/>
</dbReference>
<sequence length="268" mass="29961">MTTYVVGDIQGCYSALQKLLEQVDFQPGPDKLWAAGDLVGRGTEALQTLRFLSGLGEHFNTVLGNHDLHCLAVHCGIRMAKESDKLADLLAAPDRDELIDWLRHRPVSVLLDERTFLSHAGLYPGWSFHQALDIAGDISQTLQGRDWQQLLQSMYGNEAKAWSDVQSTMDKQVFGINAFTRMRYVNRQGQLDLKVKSALKDAPSELYPWFRHPALLRPADARIIFGHWAALQGVTGDPAVIALDTGYIWGGKLTAYALESGEFFQFSR</sequence>
<dbReference type="SUPFAM" id="SSF56300">
    <property type="entry name" value="Metallo-dependent phosphatases"/>
    <property type="match status" value="1"/>
</dbReference>
<reference evidence="10" key="1">
    <citation type="submission" date="2021-03" db="EMBL/GenBank/DDBJ databases">
        <title>novel species isolated from a fishpond in China.</title>
        <authorList>
            <person name="Lu H."/>
            <person name="Cai Z."/>
        </authorList>
    </citation>
    <scope>NUCLEOTIDE SEQUENCE</scope>
    <source>
        <strain evidence="10">JCM 30855</strain>
    </source>
</reference>
<dbReference type="InterPro" id="IPR029052">
    <property type="entry name" value="Metallo-depent_PP-like"/>
</dbReference>
<dbReference type="Gene3D" id="3.60.21.10">
    <property type="match status" value="1"/>
</dbReference>
<dbReference type="Proteomes" id="UP000664654">
    <property type="component" value="Unassembled WGS sequence"/>
</dbReference>
<protein>
    <recommendedName>
        <fullName evidence="3">bis(5'-nucleosyl)-tetraphosphatase (symmetrical)</fullName>
        <ecNumber evidence="3">3.6.1.41</ecNumber>
    </recommendedName>
    <alternativeName>
        <fullName evidence="6">Ap4A hydrolase</fullName>
    </alternativeName>
    <alternativeName>
        <fullName evidence="5">Diadenosine 5',5'''-P1,P4-tetraphosphate pyrophosphohydrolase</fullName>
    </alternativeName>
    <alternativeName>
        <fullName evidence="7">Diadenosine tetraphosphatase</fullName>
    </alternativeName>
</protein>
<accession>A0A939IMP6</accession>
<dbReference type="InterPro" id="IPR004843">
    <property type="entry name" value="Calcineurin-like_PHP"/>
</dbReference>
<dbReference type="Pfam" id="PF00149">
    <property type="entry name" value="Metallophos"/>
    <property type="match status" value="1"/>
</dbReference>
<dbReference type="PRINTS" id="PR00114">
    <property type="entry name" value="STPHPHTASE"/>
</dbReference>
<dbReference type="RefSeq" id="WP_206573628.1">
    <property type="nucleotide sequence ID" value="NZ_JAFKCV010000004.1"/>
</dbReference>
<comment type="similarity">
    <text evidence="2">Belongs to the Ap4A hydrolase family.</text>
</comment>
<organism evidence="10 11">
    <name type="scientific">Bowmanella dokdonensis</name>
    <dbReference type="NCBI Taxonomy" id="751969"/>
    <lineage>
        <taxon>Bacteria</taxon>
        <taxon>Pseudomonadati</taxon>
        <taxon>Pseudomonadota</taxon>
        <taxon>Gammaproteobacteria</taxon>
        <taxon>Alteromonadales</taxon>
        <taxon>Alteromonadaceae</taxon>
        <taxon>Bowmanella</taxon>
    </lineage>
</organism>
<comment type="catalytic activity">
    <reaction evidence="8">
        <text>P(1),P(4)-bis(5'-adenosyl) tetraphosphate + H2O = 2 ADP + 2 H(+)</text>
        <dbReference type="Rhea" id="RHEA:24252"/>
        <dbReference type="ChEBI" id="CHEBI:15377"/>
        <dbReference type="ChEBI" id="CHEBI:15378"/>
        <dbReference type="ChEBI" id="CHEBI:58141"/>
        <dbReference type="ChEBI" id="CHEBI:456216"/>
        <dbReference type="EC" id="3.6.1.41"/>
    </reaction>
</comment>
<comment type="function">
    <text evidence="1">Hydrolyzes diadenosine 5',5'''-P1,P4-tetraphosphate to yield ADP.</text>
</comment>
<keyword evidence="11" id="KW-1185">Reference proteome</keyword>
<evidence type="ECO:0000313" key="11">
    <source>
        <dbReference type="Proteomes" id="UP000664654"/>
    </source>
</evidence>
<dbReference type="PIRSF" id="PIRSF000903">
    <property type="entry name" value="B5n-ttraPtase_sm"/>
    <property type="match status" value="1"/>
</dbReference>
<name>A0A939IMP6_9ALTE</name>
<evidence type="ECO:0000256" key="2">
    <source>
        <dbReference type="ARBA" id="ARBA00005419"/>
    </source>
</evidence>
<evidence type="ECO:0000256" key="7">
    <source>
        <dbReference type="ARBA" id="ARBA00033210"/>
    </source>
</evidence>